<keyword evidence="2" id="KW-0479">Metal-binding</keyword>
<evidence type="ECO:0000313" key="6">
    <source>
        <dbReference type="EMBL" id="MBD5778508.1"/>
    </source>
</evidence>
<comment type="cofactor">
    <cofactor evidence="1">
        <name>Mg(2+)</name>
        <dbReference type="ChEBI" id="CHEBI:18420"/>
    </cofactor>
</comment>
<gene>
    <name evidence="6" type="ORF">IEN85_03315</name>
</gene>
<dbReference type="RefSeq" id="WP_191615645.1">
    <property type="nucleotide sequence ID" value="NZ_JACYFG010000006.1"/>
</dbReference>
<sequence length="260" mass="29200">MTAEIQLLVRADDIGSSHAANLACVKALRDGIARSVEIMAPCSWFPEAVSLLKDLPAGRDVGVHLTLTSEWPNVKWRPLTHCPSLTDELGYFLPRIWPRFDGDLCLRNRPWKRDEVEAEFRAQIELCQAQLPELNHLSYHMGCNDADPRIGTLCRELAVEYELAADPFAAGFKSIPLAPKSEIANTTERLHQALSCLQPGKWILIDHPSLDNEEMQGICNVNGRKIARERQHFTDACCSPSLLELIRHRNIQLVSYAARG</sequence>
<dbReference type="InterPro" id="IPR011330">
    <property type="entry name" value="Glyco_hydro/deAcase_b/a-brl"/>
</dbReference>
<keyword evidence="5" id="KW-0119">Carbohydrate metabolism</keyword>
<dbReference type="GO" id="GO:0016787">
    <property type="term" value="F:hydrolase activity"/>
    <property type="evidence" value="ECO:0007669"/>
    <property type="project" value="UniProtKB-KW"/>
</dbReference>
<dbReference type="GO" id="GO:0019213">
    <property type="term" value="F:deacetylase activity"/>
    <property type="evidence" value="ECO:0007669"/>
    <property type="project" value="TreeGrafter"/>
</dbReference>
<dbReference type="Gene3D" id="3.20.20.370">
    <property type="entry name" value="Glycoside hydrolase/deacetylase"/>
    <property type="match status" value="1"/>
</dbReference>
<keyword evidence="4" id="KW-0460">Magnesium</keyword>
<evidence type="ECO:0000256" key="2">
    <source>
        <dbReference type="ARBA" id="ARBA00022723"/>
    </source>
</evidence>
<dbReference type="EMBL" id="JACYFG010000006">
    <property type="protein sequence ID" value="MBD5778508.1"/>
    <property type="molecule type" value="Genomic_DNA"/>
</dbReference>
<dbReference type="PANTHER" id="PTHR31609">
    <property type="entry name" value="YDJC DEACETYLASE FAMILY MEMBER"/>
    <property type="match status" value="1"/>
</dbReference>
<evidence type="ECO:0000256" key="5">
    <source>
        <dbReference type="ARBA" id="ARBA00023277"/>
    </source>
</evidence>
<evidence type="ECO:0000256" key="4">
    <source>
        <dbReference type="ARBA" id="ARBA00022842"/>
    </source>
</evidence>
<comment type="caution">
    <text evidence="6">The sequence shown here is derived from an EMBL/GenBank/DDBJ whole genome shotgun (WGS) entry which is preliminary data.</text>
</comment>
<name>A0A927F518_9BACT</name>
<keyword evidence="7" id="KW-1185">Reference proteome</keyword>
<dbReference type="Pfam" id="PF04794">
    <property type="entry name" value="YdjC"/>
    <property type="match status" value="1"/>
</dbReference>
<dbReference type="GO" id="GO:0046872">
    <property type="term" value="F:metal ion binding"/>
    <property type="evidence" value="ECO:0007669"/>
    <property type="project" value="UniProtKB-KW"/>
</dbReference>
<dbReference type="SUPFAM" id="SSF88713">
    <property type="entry name" value="Glycoside hydrolase/deacetylase"/>
    <property type="match status" value="1"/>
</dbReference>
<organism evidence="6 7">
    <name type="scientific">Pelagicoccus enzymogenes</name>
    <dbReference type="NCBI Taxonomy" id="2773457"/>
    <lineage>
        <taxon>Bacteria</taxon>
        <taxon>Pseudomonadati</taxon>
        <taxon>Verrucomicrobiota</taxon>
        <taxon>Opitutia</taxon>
        <taxon>Puniceicoccales</taxon>
        <taxon>Pelagicoccaceae</taxon>
        <taxon>Pelagicoccus</taxon>
    </lineage>
</organism>
<proteinExistence type="predicted"/>
<dbReference type="AlphaFoldDB" id="A0A927F518"/>
<dbReference type="InterPro" id="IPR006879">
    <property type="entry name" value="YdjC-like"/>
</dbReference>
<keyword evidence="3" id="KW-0378">Hydrolase</keyword>
<reference evidence="6" key="1">
    <citation type="submission" date="2020-09" db="EMBL/GenBank/DDBJ databases">
        <title>Pelagicoccus enzymogenes sp. nov. with an EPS production, isolated from marine sediment.</title>
        <authorList>
            <person name="Feng X."/>
        </authorList>
    </citation>
    <scope>NUCLEOTIDE SEQUENCE</scope>
    <source>
        <strain evidence="6">NFK12</strain>
    </source>
</reference>
<evidence type="ECO:0000256" key="1">
    <source>
        <dbReference type="ARBA" id="ARBA00001946"/>
    </source>
</evidence>
<accession>A0A927F518</accession>
<evidence type="ECO:0000313" key="7">
    <source>
        <dbReference type="Proteomes" id="UP000622317"/>
    </source>
</evidence>
<dbReference type="GO" id="GO:0005975">
    <property type="term" value="P:carbohydrate metabolic process"/>
    <property type="evidence" value="ECO:0007669"/>
    <property type="project" value="InterPro"/>
</dbReference>
<evidence type="ECO:0000256" key="3">
    <source>
        <dbReference type="ARBA" id="ARBA00022801"/>
    </source>
</evidence>
<protein>
    <submittedName>
        <fullName evidence="6">ChbG/HpnK family deacetylase</fullName>
    </submittedName>
</protein>
<dbReference type="Proteomes" id="UP000622317">
    <property type="component" value="Unassembled WGS sequence"/>
</dbReference>
<dbReference type="PANTHER" id="PTHR31609:SF1">
    <property type="entry name" value="CARBOHYDRATE DEACETYLASE"/>
    <property type="match status" value="1"/>
</dbReference>